<dbReference type="Gene3D" id="2.60.40.150">
    <property type="entry name" value="C2 domain"/>
    <property type="match status" value="2"/>
</dbReference>
<evidence type="ECO:0000256" key="1">
    <source>
        <dbReference type="ARBA" id="ARBA00006996"/>
    </source>
</evidence>
<accession>A0ABM1LA30</accession>
<protein>
    <submittedName>
        <fullName evidence="4">Synaptotagmin-13 isoform X2</fullName>
    </submittedName>
</protein>
<dbReference type="RefSeq" id="XP_015282817.1">
    <property type="nucleotide sequence ID" value="XM_015427331.1"/>
</dbReference>
<dbReference type="InterPro" id="IPR000008">
    <property type="entry name" value="C2_dom"/>
</dbReference>
<dbReference type="PANTHER" id="PTHR10024">
    <property type="entry name" value="SYNAPTOTAGMIN"/>
    <property type="match status" value="1"/>
</dbReference>
<dbReference type="PROSITE" id="PS50004">
    <property type="entry name" value="C2"/>
    <property type="match status" value="2"/>
</dbReference>
<gene>
    <name evidence="4" type="primary">SYT13</name>
</gene>
<comment type="similarity">
    <text evidence="1">Belongs to the synaptotagmin family.</text>
</comment>
<proteinExistence type="inferred from homology"/>
<sequence length="424" mass="47266">MVLSVPVIALGATLGTATSILALCGLTCLCKCKRPGKGPSDKELDLDAENAKPRILQTVQQFNVEKTAEPVQPRTILKFPHIYGPRPVVTSSEIVNYTDYTLKTTEEITKGKPAALDEKRINIRVNEELVLPQNGGMKDVCVTERLSPETAAGGNQVPQIHYSLGYDREKNVLCVASLEVITNNQNNGCDYYVLGTLASGCGMREAQTVLKKKQSHITWEEALLFPFKEEELSEGVLTLTLRNCDKFSRHSIIGEIKPSLANVGEPYGTVHWEKLKAPDKEPDTGYGEVLLSISYLPAANRLLVVLIKAKNLHSKQLKELLGKDISVKVILKHESLKLKKKQTKRAKHKINPVWNEMIMFEVPHDLLCASSVELEMLSQDGDGQSHLLGKCSLGLHATGTEKNHWEEMLRNPRRQIAMWHQLHM</sequence>
<feature type="domain" description="C2" evidence="2">
    <location>
        <begin position="156"/>
        <end position="273"/>
    </location>
</feature>
<keyword evidence="3" id="KW-1185">Reference proteome</keyword>
<dbReference type="GeneID" id="107123966"/>
<reference evidence="4" key="1">
    <citation type="submission" date="2025-08" db="UniProtKB">
        <authorList>
            <consortium name="RefSeq"/>
        </authorList>
    </citation>
    <scope>IDENTIFICATION</scope>
</reference>
<dbReference type="Pfam" id="PF00168">
    <property type="entry name" value="C2"/>
    <property type="match status" value="2"/>
</dbReference>
<dbReference type="SMART" id="SM00239">
    <property type="entry name" value="C2"/>
    <property type="match status" value="1"/>
</dbReference>
<dbReference type="PANTHER" id="PTHR10024:SF250">
    <property type="entry name" value="SYNAPTOTAGMIN-13"/>
    <property type="match status" value="1"/>
</dbReference>
<evidence type="ECO:0000313" key="3">
    <source>
        <dbReference type="Proteomes" id="UP000694871"/>
    </source>
</evidence>
<evidence type="ECO:0000313" key="4">
    <source>
        <dbReference type="RefSeq" id="XP_015282817.1"/>
    </source>
</evidence>
<dbReference type="InterPro" id="IPR028692">
    <property type="entry name" value="Syt13_C2B"/>
</dbReference>
<feature type="domain" description="C2" evidence="2">
    <location>
        <begin position="285"/>
        <end position="420"/>
    </location>
</feature>
<evidence type="ECO:0000259" key="2">
    <source>
        <dbReference type="PROSITE" id="PS50004"/>
    </source>
</evidence>
<name>A0ABM1LA30_GEKJA</name>
<dbReference type="InterPro" id="IPR035892">
    <property type="entry name" value="C2_domain_sf"/>
</dbReference>
<dbReference type="Proteomes" id="UP000694871">
    <property type="component" value="Unplaced"/>
</dbReference>
<dbReference type="CDD" id="cd08407">
    <property type="entry name" value="C2B_Synaptotagmin-13"/>
    <property type="match status" value="1"/>
</dbReference>
<dbReference type="SUPFAM" id="SSF49562">
    <property type="entry name" value="C2 domain (Calcium/lipid-binding domain, CaLB)"/>
    <property type="match status" value="2"/>
</dbReference>
<organism evidence="3 4">
    <name type="scientific">Gekko japonicus</name>
    <name type="common">Schlegel's Japanese gecko</name>
    <dbReference type="NCBI Taxonomy" id="146911"/>
    <lineage>
        <taxon>Eukaryota</taxon>
        <taxon>Metazoa</taxon>
        <taxon>Chordata</taxon>
        <taxon>Craniata</taxon>
        <taxon>Vertebrata</taxon>
        <taxon>Euteleostomi</taxon>
        <taxon>Lepidosauria</taxon>
        <taxon>Squamata</taxon>
        <taxon>Bifurcata</taxon>
        <taxon>Gekkota</taxon>
        <taxon>Gekkonidae</taxon>
        <taxon>Gekkoninae</taxon>
        <taxon>Gekko</taxon>
    </lineage>
</organism>